<keyword evidence="1" id="KW-0732">Signal</keyword>
<name>A0AAD7RHD5_9TELE</name>
<organism evidence="2 3">
    <name type="scientific">Aldrovandia affinis</name>
    <dbReference type="NCBI Taxonomy" id="143900"/>
    <lineage>
        <taxon>Eukaryota</taxon>
        <taxon>Metazoa</taxon>
        <taxon>Chordata</taxon>
        <taxon>Craniata</taxon>
        <taxon>Vertebrata</taxon>
        <taxon>Euteleostomi</taxon>
        <taxon>Actinopterygii</taxon>
        <taxon>Neopterygii</taxon>
        <taxon>Teleostei</taxon>
        <taxon>Notacanthiformes</taxon>
        <taxon>Halosauridae</taxon>
        <taxon>Aldrovandia</taxon>
    </lineage>
</organism>
<dbReference type="Proteomes" id="UP001221898">
    <property type="component" value="Unassembled WGS sequence"/>
</dbReference>
<sequence>MRSVKKKGLALIASLLYAAVVHSLKCSPPIRAPVPLDSSSAGSAPGSGSELTALGRSLSRDDMCGALQRGSLGPRTREDLELYLPFPFLS</sequence>
<evidence type="ECO:0000313" key="3">
    <source>
        <dbReference type="Proteomes" id="UP001221898"/>
    </source>
</evidence>
<feature type="signal peptide" evidence="1">
    <location>
        <begin position="1"/>
        <end position="23"/>
    </location>
</feature>
<evidence type="ECO:0000313" key="2">
    <source>
        <dbReference type="EMBL" id="KAJ8384085.1"/>
    </source>
</evidence>
<protein>
    <recommendedName>
        <fullName evidence="4">Secreted protein</fullName>
    </recommendedName>
</protein>
<gene>
    <name evidence="2" type="ORF">AAFF_G00208760</name>
</gene>
<proteinExistence type="predicted"/>
<feature type="chain" id="PRO_5041926683" description="Secreted protein" evidence="1">
    <location>
        <begin position="24"/>
        <end position="90"/>
    </location>
</feature>
<reference evidence="2" key="1">
    <citation type="journal article" date="2023" name="Science">
        <title>Genome structures resolve the early diversification of teleost fishes.</title>
        <authorList>
            <person name="Parey E."/>
            <person name="Louis A."/>
            <person name="Montfort J."/>
            <person name="Bouchez O."/>
            <person name="Roques C."/>
            <person name="Iampietro C."/>
            <person name="Lluch J."/>
            <person name="Castinel A."/>
            <person name="Donnadieu C."/>
            <person name="Desvignes T."/>
            <person name="Floi Bucao C."/>
            <person name="Jouanno E."/>
            <person name="Wen M."/>
            <person name="Mejri S."/>
            <person name="Dirks R."/>
            <person name="Jansen H."/>
            <person name="Henkel C."/>
            <person name="Chen W.J."/>
            <person name="Zahm M."/>
            <person name="Cabau C."/>
            <person name="Klopp C."/>
            <person name="Thompson A.W."/>
            <person name="Robinson-Rechavi M."/>
            <person name="Braasch I."/>
            <person name="Lecointre G."/>
            <person name="Bobe J."/>
            <person name="Postlethwait J.H."/>
            <person name="Berthelot C."/>
            <person name="Roest Crollius H."/>
            <person name="Guiguen Y."/>
        </authorList>
    </citation>
    <scope>NUCLEOTIDE SEQUENCE</scope>
    <source>
        <strain evidence="2">NC1722</strain>
    </source>
</reference>
<dbReference type="AlphaFoldDB" id="A0AAD7RHD5"/>
<comment type="caution">
    <text evidence="2">The sequence shown here is derived from an EMBL/GenBank/DDBJ whole genome shotgun (WGS) entry which is preliminary data.</text>
</comment>
<dbReference type="EMBL" id="JAINUG010000279">
    <property type="protein sequence ID" value="KAJ8384085.1"/>
    <property type="molecule type" value="Genomic_DNA"/>
</dbReference>
<evidence type="ECO:0000256" key="1">
    <source>
        <dbReference type="SAM" id="SignalP"/>
    </source>
</evidence>
<keyword evidence="3" id="KW-1185">Reference proteome</keyword>
<evidence type="ECO:0008006" key="4">
    <source>
        <dbReference type="Google" id="ProtNLM"/>
    </source>
</evidence>
<accession>A0AAD7RHD5</accession>